<proteinExistence type="predicted"/>
<dbReference type="Proteomes" id="UP000555448">
    <property type="component" value="Unassembled WGS sequence"/>
</dbReference>
<comment type="caution">
    <text evidence="1">The sequence shown here is derived from an EMBL/GenBank/DDBJ whole genome shotgun (WGS) entry which is preliminary data.</text>
</comment>
<gene>
    <name evidence="1" type="ORF">HNO88_000252</name>
</gene>
<name>A0A7W7NVB4_9SPHN</name>
<organism evidence="1 2">
    <name type="scientific">Novosphingobium chloroacetimidivorans</name>
    <dbReference type="NCBI Taxonomy" id="1428314"/>
    <lineage>
        <taxon>Bacteria</taxon>
        <taxon>Pseudomonadati</taxon>
        <taxon>Pseudomonadota</taxon>
        <taxon>Alphaproteobacteria</taxon>
        <taxon>Sphingomonadales</taxon>
        <taxon>Sphingomonadaceae</taxon>
        <taxon>Novosphingobium</taxon>
    </lineage>
</organism>
<reference evidence="1 2" key="1">
    <citation type="submission" date="2020-08" db="EMBL/GenBank/DDBJ databases">
        <title>Functional genomics of gut bacteria from endangered species of beetles.</title>
        <authorList>
            <person name="Carlos-Shanley C."/>
        </authorList>
    </citation>
    <scope>NUCLEOTIDE SEQUENCE [LARGE SCALE GENOMIC DNA]</scope>
    <source>
        <strain evidence="1 2">S00245</strain>
    </source>
</reference>
<keyword evidence="2" id="KW-1185">Reference proteome</keyword>
<dbReference type="EMBL" id="JACHLR010000001">
    <property type="protein sequence ID" value="MBB4856955.1"/>
    <property type="molecule type" value="Genomic_DNA"/>
</dbReference>
<evidence type="ECO:0000313" key="2">
    <source>
        <dbReference type="Proteomes" id="UP000555448"/>
    </source>
</evidence>
<evidence type="ECO:0000313" key="1">
    <source>
        <dbReference type="EMBL" id="MBB4856955.1"/>
    </source>
</evidence>
<protein>
    <submittedName>
        <fullName evidence="1">Uncharacterized protein</fullName>
    </submittedName>
</protein>
<accession>A0A7W7NVB4</accession>
<sequence length="239" mass="24745">MIDKVQHAGAGLSFLFEAGQRPDAAVLRSALTSCQAQAQITREEPGALEIVANGLAFECQGLAPCEANPVGSPSATYGFSPEPSFDGLEAVQLHPGAHLSGGLTLAPVTRALLALSAELAVALPVRAVVWHPADAAIEPQRFSRSVLAWLAGGAFPALGLTALTQLGEGIVVSRGLRHFAGQEVTVRAGAESLAVAAGAVDRIVRQGAPSSITEWVLDGRPFRAEPSRHAGQILVWPAD</sequence>
<dbReference type="RefSeq" id="WP_184241966.1">
    <property type="nucleotide sequence ID" value="NZ_JACHLR010000001.1"/>
</dbReference>
<dbReference type="AlphaFoldDB" id="A0A7W7NVB4"/>